<evidence type="ECO:0000313" key="2">
    <source>
        <dbReference type="Proteomes" id="UP000011713"/>
    </source>
</evidence>
<dbReference type="EnsemblProtists" id="HpaT811739">
    <property type="protein sequence ID" value="HpaP811739"/>
    <property type="gene ID" value="HpaG811739"/>
</dbReference>
<reference evidence="2" key="1">
    <citation type="journal article" date="2010" name="Science">
        <title>Signatures of adaptation to obligate biotrophy in the Hyaloperonospora arabidopsidis genome.</title>
        <authorList>
            <person name="Baxter L."/>
            <person name="Tripathy S."/>
            <person name="Ishaque N."/>
            <person name="Boot N."/>
            <person name="Cabral A."/>
            <person name="Kemen E."/>
            <person name="Thines M."/>
            <person name="Ah-Fong A."/>
            <person name="Anderson R."/>
            <person name="Badejoko W."/>
            <person name="Bittner-Eddy P."/>
            <person name="Boore J.L."/>
            <person name="Chibucos M.C."/>
            <person name="Coates M."/>
            <person name="Dehal P."/>
            <person name="Delehaunty K."/>
            <person name="Dong S."/>
            <person name="Downton P."/>
            <person name="Dumas B."/>
            <person name="Fabro G."/>
            <person name="Fronick C."/>
            <person name="Fuerstenberg S.I."/>
            <person name="Fulton L."/>
            <person name="Gaulin E."/>
            <person name="Govers F."/>
            <person name="Hughes L."/>
            <person name="Humphray S."/>
            <person name="Jiang R.H."/>
            <person name="Judelson H."/>
            <person name="Kamoun S."/>
            <person name="Kyung K."/>
            <person name="Meijer H."/>
            <person name="Minx P."/>
            <person name="Morris P."/>
            <person name="Nelson J."/>
            <person name="Phuntumart V."/>
            <person name="Qutob D."/>
            <person name="Rehmany A."/>
            <person name="Rougon-Cardoso A."/>
            <person name="Ryden P."/>
            <person name="Torto-Alalibo T."/>
            <person name="Studholme D."/>
            <person name="Wang Y."/>
            <person name="Win J."/>
            <person name="Wood J."/>
            <person name="Clifton S.W."/>
            <person name="Rogers J."/>
            <person name="Van den Ackerveken G."/>
            <person name="Jones J.D."/>
            <person name="McDowell J.M."/>
            <person name="Beynon J."/>
            <person name="Tyler B.M."/>
        </authorList>
    </citation>
    <scope>NUCLEOTIDE SEQUENCE [LARGE SCALE GENOMIC DNA]</scope>
    <source>
        <strain evidence="2">Emoy2</strain>
    </source>
</reference>
<name>M4BYU1_HYAAE</name>
<dbReference type="VEuPathDB" id="FungiDB:HpaG811739"/>
<dbReference type="HOGENOM" id="CLU_974711_0_0_1"/>
<dbReference type="Proteomes" id="UP000011713">
    <property type="component" value="Unassembled WGS sequence"/>
</dbReference>
<organism evidence="1 2">
    <name type="scientific">Hyaloperonospora arabidopsidis (strain Emoy2)</name>
    <name type="common">Downy mildew agent</name>
    <name type="synonym">Peronospora arabidopsidis</name>
    <dbReference type="NCBI Taxonomy" id="559515"/>
    <lineage>
        <taxon>Eukaryota</taxon>
        <taxon>Sar</taxon>
        <taxon>Stramenopiles</taxon>
        <taxon>Oomycota</taxon>
        <taxon>Peronosporomycetes</taxon>
        <taxon>Peronosporales</taxon>
        <taxon>Peronosporaceae</taxon>
        <taxon>Hyaloperonospora</taxon>
    </lineage>
</organism>
<keyword evidence="2" id="KW-1185">Reference proteome</keyword>
<protein>
    <submittedName>
        <fullName evidence="1">Uncharacterized protein</fullName>
    </submittedName>
</protein>
<accession>M4BYU1</accession>
<sequence length="286" mass="31086">MPFLFDDQTIQTFSVLSGTNRISTLSVQTSVMRSACTRIPVIIAAALLAESASSGPVTWLADLLGLANRAPSAPSLLKSILVISSHESDATTNAVIKKVTGIRQNIADTLMTVATSEESLKNFRKDASGYLAGYHDLPNQADEAANVLAILDLLDTELGKKSTQLQFDELNLKNHQKALDDYTRSTEFETWLDDALEQASSPRSVYRTLSAQFGVPEAAAIVQFHSQQRWWSSAREKVGANGVDDGLRKRFPSAYRARTSLATYGIPIPVSTFDEVAQSSATAKMI</sequence>
<dbReference type="AlphaFoldDB" id="M4BYU1"/>
<evidence type="ECO:0000313" key="1">
    <source>
        <dbReference type="EnsemblProtists" id="HpaP811739"/>
    </source>
</evidence>
<dbReference type="InParanoid" id="M4BYU1"/>
<dbReference type="EMBL" id="JH598050">
    <property type="status" value="NOT_ANNOTATED_CDS"/>
    <property type="molecule type" value="Genomic_DNA"/>
</dbReference>
<reference evidence="1" key="2">
    <citation type="submission" date="2015-06" db="UniProtKB">
        <authorList>
            <consortium name="EnsemblProtists"/>
        </authorList>
    </citation>
    <scope>IDENTIFICATION</scope>
    <source>
        <strain evidence="1">Emoy2</strain>
    </source>
</reference>
<proteinExistence type="predicted"/>